<evidence type="ECO:0000256" key="4">
    <source>
        <dbReference type="ARBA" id="ARBA00034521"/>
    </source>
</evidence>
<comment type="similarity">
    <text evidence="3">Belongs to the methyltransferase superfamily. Arsenite methyltransferase family.</text>
</comment>
<dbReference type="Gene3D" id="3.40.50.150">
    <property type="entry name" value="Vaccinia Virus protein VP39"/>
    <property type="match status" value="1"/>
</dbReference>
<comment type="catalytic activity">
    <reaction evidence="7">
        <text>arsenic triglutathione + 2 [thioredoxin]-dithiol + 2 S-adenosyl-L-methionine + H2O = dimethylarsinous acid + 2 [thioredoxin]-disulfide + 3 glutathione + 2 S-adenosyl-L-homocysteine + 2 H(+)</text>
        <dbReference type="Rhea" id="RHEA:69464"/>
        <dbReference type="Rhea" id="RHEA-COMP:10698"/>
        <dbReference type="Rhea" id="RHEA-COMP:10700"/>
        <dbReference type="ChEBI" id="CHEBI:15377"/>
        <dbReference type="ChEBI" id="CHEBI:15378"/>
        <dbReference type="ChEBI" id="CHEBI:23808"/>
        <dbReference type="ChEBI" id="CHEBI:29950"/>
        <dbReference type="ChEBI" id="CHEBI:50058"/>
        <dbReference type="ChEBI" id="CHEBI:57856"/>
        <dbReference type="ChEBI" id="CHEBI:57925"/>
        <dbReference type="ChEBI" id="CHEBI:59789"/>
        <dbReference type="ChEBI" id="CHEBI:183640"/>
        <dbReference type="EC" id="2.1.1.137"/>
    </reaction>
</comment>
<accession>A0A1F6V399</accession>
<dbReference type="EC" id="2.1.1.137" evidence="4"/>
<dbReference type="PANTHER" id="PTHR43675">
    <property type="entry name" value="ARSENITE METHYLTRANSFERASE"/>
    <property type="match status" value="1"/>
</dbReference>
<comment type="caution">
    <text evidence="10">The sequence shown here is derived from an EMBL/GenBank/DDBJ whole genome shotgun (WGS) entry which is preliminary data.</text>
</comment>
<dbReference type="Proteomes" id="UP000178985">
    <property type="component" value="Unassembled WGS sequence"/>
</dbReference>
<evidence type="ECO:0000256" key="2">
    <source>
        <dbReference type="ARBA" id="ARBA00022691"/>
    </source>
</evidence>
<dbReference type="InterPro" id="IPR025714">
    <property type="entry name" value="Methyltranfer_dom"/>
</dbReference>
<dbReference type="CDD" id="cd02440">
    <property type="entry name" value="AdoMet_MTases"/>
    <property type="match status" value="1"/>
</dbReference>
<evidence type="ECO:0000256" key="3">
    <source>
        <dbReference type="ARBA" id="ARBA00034487"/>
    </source>
</evidence>
<sequence>MFADPVKNLNQFAIEEDMVVADLGAGTGFYTIAVAPLVPKGKVYAVEVIADFLTTIRNKLKDAHLSNVECILGNVEKINGTKLGSGIIDRVIASNVLFQIEDKSQFTDEIKRILKPAGKVLLIDWSDESPLGPKTEHVVTEKRAREIFEKKEFIFEREIDAGEHHYGIIFRKINE</sequence>
<dbReference type="SUPFAM" id="SSF53335">
    <property type="entry name" value="S-adenosyl-L-methionine-dependent methyltransferases"/>
    <property type="match status" value="1"/>
</dbReference>
<evidence type="ECO:0000256" key="6">
    <source>
        <dbReference type="ARBA" id="ARBA00047941"/>
    </source>
</evidence>
<keyword evidence="2" id="KW-0949">S-adenosyl-L-methionine</keyword>
<dbReference type="GO" id="GO:0030791">
    <property type="term" value="F:arsenite methyltransferase activity"/>
    <property type="evidence" value="ECO:0007669"/>
    <property type="project" value="UniProtKB-EC"/>
</dbReference>
<reference evidence="10 11" key="1">
    <citation type="journal article" date="2016" name="Nat. Commun.">
        <title>Thousands of microbial genomes shed light on interconnected biogeochemical processes in an aquifer system.</title>
        <authorList>
            <person name="Anantharaman K."/>
            <person name="Brown C.T."/>
            <person name="Hug L.A."/>
            <person name="Sharon I."/>
            <person name="Castelle C.J."/>
            <person name="Probst A.J."/>
            <person name="Thomas B.C."/>
            <person name="Singh A."/>
            <person name="Wilkins M.J."/>
            <person name="Karaoz U."/>
            <person name="Brodie E.L."/>
            <person name="Williams K.H."/>
            <person name="Hubbard S.S."/>
            <person name="Banfield J.F."/>
        </authorList>
    </citation>
    <scope>NUCLEOTIDE SEQUENCE [LARGE SCALE GENOMIC DNA]</scope>
</reference>
<dbReference type="EMBL" id="MFTO01000011">
    <property type="protein sequence ID" value="OGI63926.1"/>
    <property type="molecule type" value="Genomic_DNA"/>
</dbReference>
<evidence type="ECO:0000313" key="10">
    <source>
        <dbReference type="EMBL" id="OGI63926.1"/>
    </source>
</evidence>
<evidence type="ECO:0000313" key="11">
    <source>
        <dbReference type="Proteomes" id="UP000178985"/>
    </source>
</evidence>
<evidence type="ECO:0000256" key="1">
    <source>
        <dbReference type="ARBA" id="ARBA00022679"/>
    </source>
</evidence>
<proteinExistence type="inferred from homology"/>
<feature type="domain" description="Methyltransferase" evidence="9">
    <location>
        <begin position="15"/>
        <end position="138"/>
    </location>
</feature>
<evidence type="ECO:0000256" key="8">
    <source>
        <dbReference type="ARBA" id="ARBA00048428"/>
    </source>
</evidence>
<gene>
    <name evidence="10" type="ORF">A2733_01690</name>
</gene>
<comment type="catalytic activity">
    <reaction evidence="8">
        <text>arsenic triglutathione + 3 [thioredoxin]-dithiol + 3 S-adenosyl-L-methionine = trimethylarsine + 3 [thioredoxin]-disulfide + 3 glutathione + 3 S-adenosyl-L-homocysteine + 3 H(+)</text>
        <dbReference type="Rhea" id="RHEA:69432"/>
        <dbReference type="Rhea" id="RHEA-COMP:10698"/>
        <dbReference type="Rhea" id="RHEA-COMP:10700"/>
        <dbReference type="ChEBI" id="CHEBI:15378"/>
        <dbReference type="ChEBI" id="CHEBI:27130"/>
        <dbReference type="ChEBI" id="CHEBI:29950"/>
        <dbReference type="ChEBI" id="CHEBI:50058"/>
        <dbReference type="ChEBI" id="CHEBI:57856"/>
        <dbReference type="ChEBI" id="CHEBI:57925"/>
        <dbReference type="ChEBI" id="CHEBI:59789"/>
        <dbReference type="ChEBI" id="CHEBI:183640"/>
        <dbReference type="EC" id="2.1.1.137"/>
    </reaction>
</comment>
<dbReference type="AlphaFoldDB" id="A0A1F6V399"/>
<protein>
    <recommendedName>
        <fullName evidence="5">Arsenite methyltransferase</fullName>
        <ecNumber evidence="4">2.1.1.137</ecNumber>
    </recommendedName>
</protein>
<organism evidence="10 11">
    <name type="scientific">Candidatus Nomurabacteria bacterium RIFCSPHIGHO2_01_FULL_40_20</name>
    <dbReference type="NCBI Taxonomy" id="1801738"/>
    <lineage>
        <taxon>Bacteria</taxon>
        <taxon>Candidatus Nomuraibacteriota</taxon>
    </lineage>
</organism>
<name>A0A1F6V399_9BACT</name>
<dbReference type="InterPro" id="IPR029063">
    <property type="entry name" value="SAM-dependent_MTases_sf"/>
</dbReference>
<dbReference type="Pfam" id="PF13847">
    <property type="entry name" value="Methyltransf_31"/>
    <property type="match status" value="1"/>
</dbReference>
<evidence type="ECO:0000256" key="7">
    <source>
        <dbReference type="ARBA" id="ARBA00047943"/>
    </source>
</evidence>
<evidence type="ECO:0000259" key="9">
    <source>
        <dbReference type="Pfam" id="PF13847"/>
    </source>
</evidence>
<comment type="catalytic activity">
    <reaction evidence="6">
        <text>arsenic triglutathione + [thioredoxin]-dithiol + S-adenosyl-L-methionine + 2 H2O = methylarsonous acid + [thioredoxin]-disulfide + 3 glutathione + S-adenosyl-L-homocysteine + H(+)</text>
        <dbReference type="Rhea" id="RHEA:69460"/>
        <dbReference type="Rhea" id="RHEA-COMP:10698"/>
        <dbReference type="Rhea" id="RHEA-COMP:10700"/>
        <dbReference type="ChEBI" id="CHEBI:15377"/>
        <dbReference type="ChEBI" id="CHEBI:15378"/>
        <dbReference type="ChEBI" id="CHEBI:17826"/>
        <dbReference type="ChEBI" id="CHEBI:29950"/>
        <dbReference type="ChEBI" id="CHEBI:50058"/>
        <dbReference type="ChEBI" id="CHEBI:57856"/>
        <dbReference type="ChEBI" id="CHEBI:57925"/>
        <dbReference type="ChEBI" id="CHEBI:59789"/>
        <dbReference type="ChEBI" id="CHEBI:183640"/>
        <dbReference type="EC" id="2.1.1.137"/>
    </reaction>
</comment>
<keyword evidence="1" id="KW-0808">Transferase</keyword>
<evidence type="ECO:0000256" key="5">
    <source>
        <dbReference type="ARBA" id="ARBA00034545"/>
    </source>
</evidence>
<dbReference type="InterPro" id="IPR026669">
    <property type="entry name" value="Arsenite_MeTrfase-like"/>
</dbReference>
<dbReference type="PANTHER" id="PTHR43675:SF8">
    <property type="entry name" value="ARSENITE METHYLTRANSFERASE"/>
    <property type="match status" value="1"/>
</dbReference>